<dbReference type="Pfam" id="PF00288">
    <property type="entry name" value="GHMP_kinases_N"/>
    <property type="match status" value="1"/>
</dbReference>
<keyword evidence="4" id="KW-0547">Nucleotide-binding</keyword>
<dbReference type="PANTHER" id="PTHR43290:SF2">
    <property type="entry name" value="MEVALONATE KINASE"/>
    <property type="match status" value="1"/>
</dbReference>
<evidence type="ECO:0000256" key="5">
    <source>
        <dbReference type="ARBA" id="ARBA00022777"/>
    </source>
</evidence>
<evidence type="ECO:0000256" key="7">
    <source>
        <dbReference type="ARBA" id="ARBA00022842"/>
    </source>
</evidence>
<sequence length="324" mass="34831">MKKTTSAKSFAKIILFGEHSVVYKQPAIALPLYSVDVNVTVTPRDTGQWIESRYYDGPIDRLNGNLLGVKKLINWIVTNVGDPAVTFTLKITSKIPSERGMGSSAATAVAITRALYDFFEVPLSRAELLKIANIEELVTHGNPSGIDTATVSSDNPVWFVKNQQNEQIDFNLSSDFLVVADSGIKGKTSAAVGLIAENKITNPDAVNPLIKQLGQIAIQAREGLRAANSGLIGKLMTESHQILCKLGVSTPTLDRFVKLAINSGAYGAKLTGSGMGGCMIALVDSSQKAQKLATTLRNAGATSTWIQSFKNYGYKTEVEDDYIG</sequence>
<evidence type="ECO:0000313" key="13">
    <source>
        <dbReference type="Proteomes" id="UP000030361"/>
    </source>
</evidence>
<dbReference type="InterPro" id="IPR013750">
    <property type="entry name" value="GHMP_kinase_C_dom"/>
</dbReference>
<evidence type="ECO:0000256" key="3">
    <source>
        <dbReference type="ARBA" id="ARBA00022679"/>
    </source>
</evidence>
<dbReference type="InterPro" id="IPR020568">
    <property type="entry name" value="Ribosomal_Su5_D2-typ_SF"/>
</dbReference>
<keyword evidence="1" id="KW-0963">Cytoplasm</keyword>
<evidence type="ECO:0000256" key="1">
    <source>
        <dbReference type="ARBA" id="ARBA00022490"/>
    </source>
</evidence>
<dbReference type="PANTHER" id="PTHR43290">
    <property type="entry name" value="MEVALONATE KINASE"/>
    <property type="match status" value="1"/>
</dbReference>
<evidence type="ECO:0000259" key="10">
    <source>
        <dbReference type="Pfam" id="PF00288"/>
    </source>
</evidence>
<dbReference type="InterPro" id="IPR006205">
    <property type="entry name" value="Mev_gal_kin"/>
</dbReference>
<keyword evidence="3" id="KW-0808">Transferase</keyword>
<evidence type="ECO:0000313" key="12">
    <source>
        <dbReference type="EMBL" id="AQW22071.1"/>
    </source>
</evidence>
<keyword evidence="7" id="KW-0460">Magnesium</keyword>
<protein>
    <submittedName>
        <fullName evidence="12">Mevalonate kinase</fullName>
    </submittedName>
</protein>
<dbReference type="GO" id="GO:0005829">
    <property type="term" value="C:cytosol"/>
    <property type="evidence" value="ECO:0007669"/>
    <property type="project" value="TreeGrafter"/>
</dbReference>
<accession>A0A1S6QKD6</accession>
<dbReference type="eggNOG" id="COG1577">
    <property type="taxonomic scope" value="Bacteria"/>
</dbReference>
<feature type="domain" description="GHMP kinase N-terminal" evidence="10">
    <location>
        <begin position="80"/>
        <end position="149"/>
    </location>
</feature>
<evidence type="ECO:0000256" key="6">
    <source>
        <dbReference type="ARBA" id="ARBA00022840"/>
    </source>
</evidence>
<organism evidence="12 13">
    <name type="scientific">Lentilactobacillus curieae</name>
    <dbReference type="NCBI Taxonomy" id="1138822"/>
    <lineage>
        <taxon>Bacteria</taxon>
        <taxon>Bacillati</taxon>
        <taxon>Bacillota</taxon>
        <taxon>Bacilli</taxon>
        <taxon>Lactobacillales</taxon>
        <taxon>Lactobacillaceae</taxon>
        <taxon>Lentilactobacillus</taxon>
    </lineage>
</organism>
<dbReference type="InterPro" id="IPR036554">
    <property type="entry name" value="GHMP_kinase_C_sf"/>
</dbReference>
<evidence type="ECO:0000256" key="4">
    <source>
        <dbReference type="ARBA" id="ARBA00022741"/>
    </source>
</evidence>
<gene>
    <name evidence="12" type="ORF">PL11_009140</name>
</gene>
<dbReference type="AlphaFoldDB" id="A0A1S6QKD6"/>
<dbReference type="GO" id="GO:0004496">
    <property type="term" value="F:mevalonate kinase activity"/>
    <property type="evidence" value="ECO:0007669"/>
    <property type="project" value="InterPro"/>
</dbReference>
<comment type="pathway">
    <text evidence="9">Isoprenoid biosynthesis; isopentenyl diphosphate biosynthesis via mevalonate pathway; isopentenyl diphosphate from (R)-mevalonate: step 1/3.</text>
</comment>
<dbReference type="KEGG" id="lcu:PL11_009140"/>
<dbReference type="SUPFAM" id="SSF55060">
    <property type="entry name" value="GHMP Kinase, C-terminal domain"/>
    <property type="match status" value="1"/>
</dbReference>
<dbReference type="GO" id="GO:0019287">
    <property type="term" value="P:isopentenyl diphosphate biosynthetic process, mevalonate pathway"/>
    <property type="evidence" value="ECO:0007669"/>
    <property type="project" value="UniProtKB-UniPathway"/>
</dbReference>
<keyword evidence="6" id="KW-0067">ATP-binding</keyword>
<keyword evidence="8" id="KW-0443">Lipid metabolism</keyword>
<keyword evidence="2" id="KW-0444">Lipid biosynthesis</keyword>
<dbReference type="RefSeq" id="WP_035167144.1">
    <property type="nucleotide sequence ID" value="NZ_CP018906.1"/>
</dbReference>
<dbReference type="Pfam" id="PF08544">
    <property type="entry name" value="GHMP_kinases_C"/>
    <property type="match status" value="1"/>
</dbReference>
<reference evidence="12 13" key="1">
    <citation type="journal article" date="2015" name="Genome Announc.">
        <title>Genome Sequence of Lactobacillus curieae CCTCC M 2011381T, a Novel Producer of Gamma-aminobutyric Acid.</title>
        <authorList>
            <person name="Wang Y."/>
            <person name="Wang Y."/>
            <person name="Lang C."/>
            <person name="Wei D."/>
            <person name="Xu P."/>
            <person name="Xie J."/>
        </authorList>
    </citation>
    <scope>NUCLEOTIDE SEQUENCE [LARGE SCALE GENOMIC DNA]</scope>
    <source>
        <strain evidence="12 13">CCTCC M 2011381</strain>
    </source>
</reference>
<dbReference type="UniPathway" id="UPA00057">
    <property type="reaction ID" value="UER00098"/>
</dbReference>
<dbReference type="NCBIfam" id="TIGR00549">
    <property type="entry name" value="mevalon_kin"/>
    <property type="match status" value="1"/>
</dbReference>
<evidence type="ECO:0000256" key="9">
    <source>
        <dbReference type="ARBA" id="ARBA00029438"/>
    </source>
</evidence>
<name>A0A1S6QKD6_9LACO</name>
<dbReference type="Gene3D" id="3.30.230.10">
    <property type="match status" value="1"/>
</dbReference>
<dbReference type="Proteomes" id="UP000030361">
    <property type="component" value="Chromosome"/>
</dbReference>
<dbReference type="GO" id="GO:0005524">
    <property type="term" value="F:ATP binding"/>
    <property type="evidence" value="ECO:0007669"/>
    <property type="project" value="UniProtKB-KW"/>
</dbReference>
<evidence type="ECO:0000256" key="8">
    <source>
        <dbReference type="ARBA" id="ARBA00023098"/>
    </source>
</evidence>
<evidence type="ECO:0000259" key="11">
    <source>
        <dbReference type="Pfam" id="PF08544"/>
    </source>
</evidence>
<dbReference type="OrthoDB" id="9764892at2"/>
<dbReference type="Gene3D" id="3.30.70.890">
    <property type="entry name" value="GHMP kinase, C-terminal domain"/>
    <property type="match status" value="1"/>
</dbReference>
<proteinExistence type="predicted"/>
<dbReference type="EMBL" id="CP018906">
    <property type="protein sequence ID" value="AQW22071.1"/>
    <property type="molecule type" value="Genomic_DNA"/>
</dbReference>
<keyword evidence="5 12" id="KW-0418">Kinase</keyword>
<keyword evidence="13" id="KW-1185">Reference proteome</keyword>
<evidence type="ECO:0000256" key="2">
    <source>
        <dbReference type="ARBA" id="ARBA00022516"/>
    </source>
</evidence>
<dbReference type="PRINTS" id="PR00959">
    <property type="entry name" value="MEVGALKINASE"/>
</dbReference>
<dbReference type="InterPro" id="IPR014721">
    <property type="entry name" value="Ribsml_uS5_D2-typ_fold_subgr"/>
</dbReference>
<dbReference type="InterPro" id="IPR006204">
    <property type="entry name" value="GHMP_kinase_N_dom"/>
</dbReference>
<dbReference type="SUPFAM" id="SSF54211">
    <property type="entry name" value="Ribosomal protein S5 domain 2-like"/>
    <property type="match status" value="1"/>
</dbReference>
<feature type="domain" description="GHMP kinase C-terminal" evidence="11">
    <location>
        <begin position="221"/>
        <end position="300"/>
    </location>
</feature>